<dbReference type="Gene3D" id="1.20.920.10">
    <property type="entry name" value="Bromodomain-like"/>
    <property type="match status" value="1"/>
</dbReference>
<evidence type="ECO:0000256" key="8">
    <source>
        <dbReference type="ARBA" id="ARBA00023117"/>
    </source>
</evidence>
<feature type="region of interest" description="Disordered" evidence="16">
    <location>
        <begin position="1251"/>
        <end position="1271"/>
    </location>
</feature>
<evidence type="ECO:0000256" key="15">
    <source>
        <dbReference type="SAM" id="Coils"/>
    </source>
</evidence>
<feature type="region of interest" description="Disordered" evidence="16">
    <location>
        <begin position="1117"/>
        <end position="1149"/>
    </location>
</feature>
<keyword evidence="21" id="KW-1185">Reference proteome</keyword>
<feature type="domain" description="Bromo" evidence="17">
    <location>
        <begin position="1287"/>
        <end position="1358"/>
    </location>
</feature>
<dbReference type="GO" id="GO:0000228">
    <property type="term" value="C:nuclear chromosome"/>
    <property type="evidence" value="ECO:0007669"/>
    <property type="project" value="TreeGrafter"/>
</dbReference>
<dbReference type="Proteomes" id="UP000694866">
    <property type="component" value="Unplaced"/>
</dbReference>
<feature type="region of interest" description="Disordered" evidence="16">
    <location>
        <begin position="272"/>
        <end position="335"/>
    </location>
</feature>
<feature type="region of interest" description="Disordered" evidence="16">
    <location>
        <begin position="924"/>
        <end position="980"/>
    </location>
</feature>
<accession>A0A9R1T6S8</accession>
<dbReference type="GO" id="GO:0045740">
    <property type="term" value="P:positive regulation of DNA replication"/>
    <property type="evidence" value="ECO:0007669"/>
    <property type="project" value="TreeGrafter"/>
</dbReference>
<feature type="region of interest" description="Disordered" evidence="16">
    <location>
        <begin position="848"/>
        <end position="878"/>
    </location>
</feature>
<dbReference type="GO" id="GO:0003677">
    <property type="term" value="F:DNA binding"/>
    <property type="evidence" value="ECO:0007669"/>
    <property type="project" value="TreeGrafter"/>
</dbReference>
<feature type="compositionally biased region" description="Acidic residues" evidence="16">
    <location>
        <begin position="1125"/>
        <end position="1148"/>
    </location>
</feature>
<feature type="domain" description="PHD-type" evidence="18">
    <location>
        <begin position="1158"/>
        <end position="1205"/>
    </location>
</feature>
<dbReference type="Pfam" id="PF02791">
    <property type="entry name" value="DDT"/>
    <property type="match status" value="1"/>
</dbReference>
<evidence type="ECO:0000259" key="17">
    <source>
        <dbReference type="PROSITE" id="PS50014"/>
    </source>
</evidence>
<dbReference type="GO" id="GO:0008623">
    <property type="term" value="C:CHRAC"/>
    <property type="evidence" value="ECO:0007669"/>
    <property type="project" value="TreeGrafter"/>
</dbReference>
<keyword evidence="7 15" id="KW-0175">Coiled coil</keyword>
<dbReference type="PROSITE" id="PS01359">
    <property type="entry name" value="ZF_PHD_1"/>
    <property type="match status" value="1"/>
</dbReference>
<dbReference type="GO" id="GO:0031445">
    <property type="term" value="P:regulation of heterochromatin formation"/>
    <property type="evidence" value="ECO:0007669"/>
    <property type="project" value="TreeGrafter"/>
</dbReference>
<evidence type="ECO:0000313" key="24">
    <source>
        <dbReference type="RefSeq" id="XP_011303500.1"/>
    </source>
</evidence>
<feature type="compositionally biased region" description="Basic and acidic residues" evidence="16">
    <location>
        <begin position="310"/>
        <end position="335"/>
    </location>
</feature>
<accession>A0A9R1T692</accession>
<dbReference type="PROSITE" id="PS51136">
    <property type="entry name" value="WAC"/>
    <property type="match status" value="1"/>
</dbReference>
<keyword evidence="5" id="KW-0862">Zinc</keyword>
<dbReference type="PROSITE" id="PS50016">
    <property type="entry name" value="ZF_PHD_2"/>
    <property type="match status" value="2"/>
</dbReference>
<evidence type="ECO:0000256" key="10">
    <source>
        <dbReference type="ARBA" id="ARBA00023242"/>
    </source>
</evidence>
<name>A0A9R1T692_9HYME</name>
<keyword evidence="3" id="KW-0479">Metal-binding</keyword>
<sequence length="1415" mass="163949">MPYLRKKPFQRLHVSSDYRDDDEVFHCEVTNEVFKDYNEYCERIILCNSTIWSCSITGKTNMTYEEALACEENAKASLKEFPMELRIPILYLASRTTRSSFNEMMEDVYQYARDRYFIGEMVEASFTEDSWCECHVLQVIEPTDDQIKLYLKENPQENPQDRQFHPPAKLFRYEIEQLDCGDNDISQLMIVEASQVRRKKQLYSRERNKIFLRMLCHQAPSGTWIVKDEIQQKYGIPKVRFDSIFAGPIPDFSNLPKRPIVMKQKQGTLDKFLTSNPSKSSQDAFKQTKPVDKNSYVRKTGPKGPRMNGKYKENQKARAEEEKAKKKEERLQKREKKKEERLKLAAFSAYLRDWHKPREDLECEDLRPIPEGTPVSCSIPDDSFGDFVMILEFLHFFHEELDVSSYFPSGLTFEMLEKALLAKETSGLWSDLLQLFLANIFKHQAEEEDEIHEANNTETLPEASMDHGVSSMAEAVKLATLASTWSQTHQGCQLSEVPLDHVTVSEILRQHLLSSGGRISEVASKWRYSQRGGYTNHDDPALSLRIMEARILRTLGHRSVGEFEMKDKLIVATCLINQLLTFASIRDVIEERYEKLHQARRELKSFIVAEQRKEKEEREKMKEEREKMKEESVKLVDEIVDERPKKTRGSREEEKKREEYEGRLGELRQAAKDDQMMLLLGMDRAFRRYWRLLSVPGIFVEDNEVNPGVCIEGGTNYMPELQDKATAEVYLRRKFEDEFSDNKENDFNKSKKKKTVSFTDKKDKNGLKSPRKESDVRKSLMACTGDKECPVHQSKSPGKWRFLGRQEDIEALINGLSIRGIREGELRNNLIQESESISSALINCPKHKLNPEVYPPSNNNNSTTKSRKSKQENTNLNFPPDVPIDEVLELTLRDYVLDLEDKLKAGCLGILKVKDRDSWRKEVGTSGIEEPVNTTIDKIKNESRNSRPGTPDSEVGTGKTYRDPGKYLGPPGDDETLPDGRQQANIKQMAWAILQLFHAVETKYLKRPLGNDEKDKKYSCEEVREKWEQSLLASTSWSQLFLHLNTLEGSVAWGRSALNARCRICRKCKDAEHMLLCDGCNKGQHLYCLKPKLTSVPDGDWFCGTCRPKEVKPKPKARKRKKFEEEDEEEIIKEEDVAEEEEKEEDTADNSYVKIKKMETCSQCNSTGSLFGCDICNKLFHLDCVEPPMSRAPRGRWLCHECKNLKKNATRFVRGRERERETERQCAAAARFRIHGFAKSLLSTESSNWWDDGSTSEEVEQRQTRRATKRAAAVQDKTLHDLLNDVMHHRDSWPFLSPVRTDEVPDYYEFIKRPMDFGTIKGKLEAGIYENDSHLFFTDCLLIFDNCHTYNADHSAVYNYVYRAGMRLSKYFEKKSKEMGFNYDEETRAPPTKRFKDDSGPHKSHRNGNTEIDES</sequence>
<keyword evidence="2" id="KW-0597">Phosphoprotein</keyword>
<comment type="subcellular location">
    <subcellularLocation>
        <location evidence="1 14">Nucleus</location>
    </subcellularLocation>
</comment>
<dbReference type="GO" id="GO:0006338">
    <property type="term" value="P:chromatin remodeling"/>
    <property type="evidence" value="ECO:0007669"/>
    <property type="project" value="InterPro"/>
</dbReference>
<evidence type="ECO:0000313" key="21">
    <source>
        <dbReference type="Proteomes" id="UP000694866"/>
    </source>
</evidence>
<evidence type="ECO:0000313" key="23">
    <source>
        <dbReference type="RefSeq" id="XP_011303499.1"/>
    </source>
</evidence>
<dbReference type="Pfam" id="PF00628">
    <property type="entry name" value="PHD"/>
    <property type="match status" value="2"/>
</dbReference>
<evidence type="ECO:0000256" key="11">
    <source>
        <dbReference type="ARBA" id="ARBA00068253"/>
    </source>
</evidence>
<feature type="domain" description="PHD-type" evidence="18">
    <location>
        <begin position="1059"/>
        <end position="1109"/>
    </location>
</feature>
<dbReference type="RefSeq" id="XP_011303500.1">
    <property type="nucleotide sequence ID" value="XM_011305198.1"/>
</dbReference>
<dbReference type="InterPro" id="IPR047171">
    <property type="entry name" value="BAZ1A"/>
</dbReference>
<dbReference type="GO" id="GO:0008270">
    <property type="term" value="F:zinc ion binding"/>
    <property type="evidence" value="ECO:0007669"/>
    <property type="project" value="UniProtKB-KW"/>
</dbReference>
<feature type="compositionally biased region" description="Basic and acidic residues" evidence="16">
    <location>
        <begin position="759"/>
        <end position="778"/>
    </location>
</feature>
<dbReference type="InterPro" id="IPR013136">
    <property type="entry name" value="WSTF_Acf1_Cbp146"/>
</dbReference>
<keyword evidence="10 14" id="KW-0539">Nucleus</keyword>
<dbReference type="InterPro" id="IPR001487">
    <property type="entry name" value="Bromodomain"/>
</dbReference>
<dbReference type="Pfam" id="PF00439">
    <property type="entry name" value="Bromodomain"/>
    <property type="match status" value="1"/>
</dbReference>
<dbReference type="Gene3D" id="3.30.40.10">
    <property type="entry name" value="Zinc/RING finger domain, C3HC4 (zinc finger)"/>
    <property type="match status" value="2"/>
</dbReference>
<organism evidence="21 24">
    <name type="scientific">Fopius arisanus</name>
    <dbReference type="NCBI Taxonomy" id="64838"/>
    <lineage>
        <taxon>Eukaryota</taxon>
        <taxon>Metazoa</taxon>
        <taxon>Ecdysozoa</taxon>
        <taxon>Arthropoda</taxon>
        <taxon>Hexapoda</taxon>
        <taxon>Insecta</taxon>
        <taxon>Pterygota</taxon>
        <taxon>Neoptera</taxon>
        <taxon>Endopterygota</taxon>
        <taxon>Hymenoptera</taxon>
        <taxon>Apocrita</taxon>
        <taxon>Ichneumonoidea</taxon>
        <taxon>Braconidae</taxon>
        <taxon>Opiinae</taxon>
        <taxon>Fopius</taxon>
    </lineage>
</organism>
<evidence type="ECO:0000259" key="20">
    <source>
        <dbReference type="PROSITE" id="PS51136"/>
    </source>
</evidence>
<dbReference type="FunFam" id="3.30.40.10:FF:000300">
    <property type="entry name" value="Bromodomain adjacent to zinc finger domain protein 1A"/>
    <property type="match status" value="1"/>
</dbReference>
<accession>A0A9R1T587</accession>
<evidence type="ECO:0000256" key="5">
    <source>
        <dbReference type="ARBA" id="ARBA00022833"/>
    </source>
</evidence>
<dbReference type="InterPro" id="IPR036427">
    <property type="entry name" value="Bromodomain-like_sf"/>
</dbReference>
<dbReference type="PANTHER" id="PTHR46510:SF1">
    <property type="entry name" value="BROMODOMAIN ADJACENT TO ZINC FINGER DOMAIN PROTEIN 1A"/>
    <property type="match status" value="1"/>
</dbReference>
<keyword evidence="8 12" id="KW-0103">Bromodomain</keyword>
<dbReference type="SUPFAM" id="SSF57903">
    <property type="entry name" value="FYVE/PHD zinc finger"/>
    <property type="match status" value="2"/>
</dbReference>
<feature type="coiled-coil region" evidence="15">
    <location>
        <begin position="606"/>
        <end position="670"/>
    </location>
</feature>
<evidence type="ECO:0000256" key="1">
    <source>
        <dbReference type="ARBA" id="ARBA00004123"/>
    </source>
</evidence>
<evidence type="ECO:0000259" key="19">
    <source>
        <dbReference type="PROSITE" id="PS50827"/>
    </source>
</evidence>
<dbReference type="Pfam" id="PF15613">
    <property type="entry name" value="WSD"/>
    <property type="match status" value="1"/>
</dbReference>
<gene>
    <name evidence="22 23 24" type="primary">Acf</name>
</gene>
<proteinExistence type="predicted"/>
<dbReference type="CTD" id="387569"/>
<evidence type="ECO:0000256" key="9">
    <source>
        <dbReference type="ARBA" id="ARBA00023163"/>
    </source>
</evidence>
<dbReference type="SMART" id="SM00249">
    <property type="entry name" value="PHD"/>
    <property type="match status" value="2"/>
</dbReference>
<dbReference type="Pfam" id="PF10537">
    <property type="entry name" value="WAC_Acf1_DNA_bd"/>
    <property type="match status" value="1"/>
</dbReference>
<dbReference type="RefSeq" id="XP_011303498.1">
    <property type="nucleotide sequence ID" value="XM_011305196.1"/>
</dbReference>
<dbReference type="PROSITE" id="PS50827">
    <property type="entry name" value="DDT"/>
    <property type="match status" value="1"/>
</dbReference>
<evidence type="ECO:0000256" key="12">
    <source>
        <dbReference type="PROSITE-ProRule" id="PRU00035"/>
    </source>
</evidence>
<keyword evidence="9" id="KW-0804">Transcription</keyword>
<evidence type="ECO:0000256" key="3">
    <source>
        <dbReference type="ARBA" id="ARBA00022723"/>
    </source>
</evidence>
<keyword evidence="6" id="KW-0805">Transcription regulation</keyword>
<feature type="region of interest" description="Disordered" evidence="16">
    <location>
        <begin position="742"/>
        <end position="778"/>
    </location>
</feature>
<dbReference type="InterPro" id="IPR001965">
    <property type="entry name" value="Znf_PHD"/>
</dbReference>
<evidence type="ECO:0000256" key="6">
    <source>
        <dbReference type="ARBA" id="ARBA00023015"/>
    </source>
</evidence>
<dbReference type="InterPro" id="IPR028941">
    <property type="entry name" value="WHIM2_dom"/>
</dbReference>
<dbReference type="InterPro" id="IPR019786">
    <property type="entry name" value="Zinc_finger_PHD-type_CS"/>
</dbReference>
<evidence type="ECO:0000256" key="16">
    <source>
        <dbReference type="SAM" id="MobiDB-lite"/>
    </source>
</evidence>
<protein>
    <recommendedName>
        <fullName evidence="11">Bromodomain adjacent to zinc finger domain protein 1A</fullName>
    </recommendedName>
</protein>
<feature type="domain" description="DDT" evidence="19">
    <location>
        <begin position="381"/>
        <end position="446"/>
    </location>
</feature>
<evidence type="ECO:0000313" key="22">
    <source>
        <dbReference type="RefSeq" id="XP_011303498.1"/>
    </source>
</evidence>
<dbReference type="PROSITE" id="PS50014">
    <property type="entry name" value="BROMODOMAIN_2"/>
    <property type="match status" value="1"/>
</dbReference>
<dbReference type="SUPFAM" id="SSF47370">
    <property type="entry name" value="Bromodomain"/>
    <property type="match status" value="1"/>
</dbReference>
<dbReference type="InterPro" id="IPR013083">
    <property type="entry name" value="Znf_RING/FYVE/PHD"/>
</dbReference>
<dbReference type="KEGG" id="fas:105266787"/>
<dbReference type="InterPro" id="IPR018501">
    <property type="entry name" value="DDT_dom"/>
</dbReference>
<keyword evidence="4 13" id="KW-0863">Zinc-finger</keyword>
<feature type="domain" description="WAC" evidence="20">
    <location>
        <begin position="22"/>
        <end position="128"/>
    </location>
</feature>
<feature type="region of interest" description="Disordered" evidence="16">
    <location>
        <begin position="1382"/>
        <end position="1415"/>
    </location>
</feature>
<dbReference type="SMART" id="SM00571">
    <property type="entry name" value="DDT"/>
    <property type="match status" value="1"/>
</dbReference>
<dbReference type="SMART" id="SM00297">
    <property type="entry name" value="BROMO"/>
    <property type="match status" value="1"/>
</dbReference>
<dbReference type="PRINTS" id="PR00503">
    <property type="entry name" value="BROMODOMAIN"/>
</dbReference>
<evidence type="ECO:0000259" key="18">
    <source>
        <dbReference type="PROSITE" id="PS50016"/>
    </source>
</evidence>
<dbReference type="GeneID" id="105266787"/>
<evidence type="ECO:0000256" key="2">
    <source>
        <dbReference type="ARBA" id="ARBA00022553"/>
    </source>
</evidence>
<reference evidence="22 23" key="1">
    <citation type="submission" date="2025-04" db="UniProtKB">
        <authorList>
            <consortium name="RefSeq"/>
        </authorList>
    </citation>
    <scope>IDENTIFICATION</scope>
    <source>
        <strain evidence="22 23">USDA-PBARC FA_bdor</strain>
        <tissue evidence="22 23">Whole organism</tissue>
    </source>
</reference>
<evidence type="ECO:0000256" key="7">
    <source>
        <dbReference type="ARBA" id="ARBA00023054"/>
    </source>
</evidence>
<feature type="compositionally biased region" description="Polar residues" evidence="16">
    <location>
        <begin position="273"/>
        <end position="285"/>
    </location>
</feature>
<dbReference type="RefSeq" id="XP_011303499.1">
    <property type="nucleotide sequence ID" value="XM_011305197.1"/>
</dbReference>
<dbReference type="GO" id="GO:0006355">
    <property type="term" value="P:regulation of DNA-templated transcription"/>
    <property type="evidence" value="ECO:0007669"/>
    <property type="project" value="TreeGrafter"/>
</dbReference>
<dbReference type="InterPro" id="IPR011011">
    <property type="entry name" value="Znf_FYVE_PHD"/>
</dbReference>
<dbReference type="InterPro" id="IPR019787">
    <property type="entry name" value="Znf_PHD-finger"/>
</dbReference>
<evidence type="ECO:0000256" key="4">
    <source>
        <dbReference type="ARBA" id="ARBA00022771"/>
    </source>
</evidence>
<evidence type="ECO:0000256" key="13">
    <source>
        <dbReference type="PROSITE-ProRule" id="PRU00146"/>
    </source>
</evidence>
<dbReference type="PANTHER" id="PTHR46510">
    <property type="entry name" value="BROMODOMAIN ADJACENT TO ZINC FINGER DOMAIN PROTEIN 1A"/>
    <property type="match status" value="1"/>
</dbReference>
<dbReference type="OrthoDB" id="332390at2759"/>
<evidence type="ECO:0000256" key="14">
    <source>
        <dbReference type="PROSITE-ProRule" id="PRU00475"/>
    </source>
</evidence>